<dbReference type="AlphaFoldDB" id="A0A0R2NN07"/>
<feature type="region of interest" description="Disordered" evidence="3">
    <location>
        <begin position="1"/>
        <end position="25"/>
    </location>
</feature>
<dbReference type="PANTHER" id="PTHR33449">
    <property type="entry name" value="NUCLEOID-ASSOCIATED PROTEIN YBAB"/>
    <property type="match status" value="1"/>
</dbReference>
<name>A0A0R2NN07_9LACO</name>
<dbReference type="InterPro" id="IPR004401">
    <property type="entry name" value="YbaB/EbfC"/>
</dbReference>
<dbReference type="EMBL" id="JQCQ01000006">
    <property type="protein sequence ID" value="KRO25776.1"/>
    <property type="molecule type" value="Genomic_DNA"/>
</dbReference>
<dbReference type="SUPFAM" id="SSF82607">
    <property type="entry name" value="YbaB-like"/>
    <property type="match status" value="1"/>
</dbReference>
<dbReference type="GO" id="GO:0005829">
    <property type="term" value="C:cytosol"/>
    <property type="evidence" value="ECO:0007669"/>
    <property type="project" value="TreeGrafter"/>
</dbReference>
<evidence type="ECO:0000313" key="4">
    <source>
        <dbReference type="EMBL" id="KRO25776.1"/>
    </source>
</evidence>
<feature type="compositionally biased region" description="Low complexity" evidence="3">
    <location>
        <begin position="7"/>
        <end position="21"/>
    </location>
</feature>
<protein>
    <recommendedName>
        <fullName evidence="2">Nucleoid-associated protein IV88_GL001539</fullName>
    </recommendedName>
</protein>
<dbReference type="PIRSF" id="PIRSF004555">
    <property type="entry name" value="UCP004555"/>
    <property type="match status" value="1"/>
</dbReference>
<comment type="subcellular location">
    <subcellularLocation>
        <location evidence="2">Cytoplasm</location>
        <location evidence="2">Nucleoid</location>
    </subcellularLocation>
</comment>
<organism evidence="4 5">
    <name type="scientific">Pediococcus argentinicus</name>
    <dbReference type="NCBI Taxonomy" id="480391"/>
    <lineage>
        <taxon>Bacteria</taxon>
        <taxon>Bacillati</taxon>
        <taxon>Bacillota</taxon>
        <taxon>Bacilli</taxon>
        <taxon>Lactobacillales</taxon>
        <taxon>Lactobacillaceae</taxon>
        <taxon>Pediococcus</taxon>
    </lineage>
</organism>
<dbReference type="GO" id="GO:0003677">
    <property type="term" value="F:DNA binding"/>
    <property type="evidence" value="ECO:0007669"/>
    <property type="project" value="UniProtKB-UniRule"/>
</dbReference>
<keyword evidence="5" id="KW-1185">Reference proteome</keyword>
<keyword evidence="2" id="KW-0963">Cytoplasm</keyword>
<dbReference type="OrthoDB" id="9795263at2"/>
<evidence type="ECO:0000256" key="3">
    <source>
        <dbReference type="SAM" id="MobiDB-lite"/>
    </source>
</evidence>
<dbReference type="GO" id="GO:0043590">
    <property type="term" value="C:bacterial nucleoid"/>
    <property type="evidence" value="ECO:0007669"/>
    <property type="project" value="UniProtKB-UniRule"/>
</dbReference>
<gene>
    <name evidence="4" type="ORF">IV88_GL001539</name>
</gene>
<dbReference type="PATRIC" id="fig|480391.4.peg.1564"/>
<evidence type="ECO:0000256" key="2">
    <source>
        <dbReference type="HAMAP-Rule" id="MF_00274"/>
    </source>
</evidence>
<evidence type="ECO:0000256" key="1">
    <source>
        <dbReference type="ARBA" id="ARBA00023125"/>
    </source>
</evidence>
<dbReference type="Proteomes" id="UP000051249">
    <property type="component" value="Unassembled WGS sequence"/>
</dbReference>
<dbReference type="NCBIfam" id="TIGR00103">
    <property type="entry name" value="DNA_YbaB_EbfC"/>
    <property type="match status" value="1"/>
</dbReference>
<comment type="subunit">
    <text evidence="2">Homodimer.</text>
</comment>
<dbReference type="Pfam" id="PF02575">
    <property type="entry name" value="YbaB_DNA_bd"/>
    <property type="match status" value="1"/>
</dbReference>
<reference evidence="4 5" key="1">
    <citation type="journal article" date="2015" name="Genome Announc.">
        <title>Expanding the biotechnology potential of lactobacilli through comparative genomics of 213 strains and associated genera.</title>
        <authorList>
            <person name="Sun Z."/>
            <person name="Harris H.M."/>
            <person name="McCann A."/>
            <person name="Guo C."/>
            <person name="Argimon S."/>
            <person name="Zhang W."/>
            <person name="Yang X."/>
            <person name="Jeffery I.B."/>
            <person name="Cooney J.C."/>
            <person name="Kagawa T.F."/>
            <person name="Liu W."/>
            <person name="Song Y."/>
            <person name="Salvetti E."/>
            <person name="Wrobel A."/>
            <person name="Rasinkangas P."/>
            <person name="Parkhill J."/>
            <person name="Rea M.C."/>
            <person name="O'Sullivan O."/>
            <person name="Ritari J."/>
            <person name="Douillard F.P."/>
            <person name="Paul Ross R."/>
            <person name="Yang R."/>
            <person name="Briner A.E."/>
            <person name="Felis G.E."/>
            <person name="de Vos W.M."/>
            <person name="Barrangou R."/>
            <person name="Klaenhammer T.R."/>
            <person name="Caufield P.W."/>
            <person name="Cui Y."/>
            <person name="Zhang H."/>
            <person name="O'Toole P.W."/>
        </authorList>
    </citation>
    <scope>NUCLEOTIDE SEQUENCE [LARGE SCALE GENOMIC DNA]</scope>
    <source>
        <strain evidence="4 5">DSM 23026</strain>
    </source>
</reference>
<sequence>MRGGMGNMQNMMRQMQKMQKQVTAEQDRLNVEEFTGVSPDDMVTVTFTGDKLMKDIVIKPEAVDPDDPEMLQDLIVAAVNDVMKKITSETDKSMGKYTRGMPGM</sequence>
<dbReference type="RefSeq" id="WP_057798395.1">
    <property type="nucleotide sequence ID" value="NZ_BJZZ01000006.1"/>
</dbReference>
<comment type="caution">
    <text evidence="4">The sequence shown here is derived from an EMBL/GenBank/DDBJ whole genome shotgun (WGS) entry which is preliminary data.</text>
</comment>
<proteinExistence type="inferred from homology"/>
<dbReference type="HAMAP" id="MF_00274">
    <property type="entry name" value="DNA_YbaB_EbfC"/>
    <property type="match status" value="1"/>
</dbReference>
<accession>A0A0R2NN07</accession>
<comment type="function">
    <text evidence="2">Binds to DNA and alters its conformation. May be involved in regulation of gene expression, nucleoid organization and DNA protection.</text>
</comment>
<evidence type="ECO:0000313" key="5">
    <source>
        <dbReference type="Proteomes" id="UP000051249"/>
    </source>
</evidence>
<dbReference type="PANTHER" id="PTHR33449:SF1">
    <property type="entry name" value="NUCLEOID-ASSOCIATED PROTEIN YBAB"/>
    <property type="match status" value="1"/>
</dbReference>
<keyword evidence="1 2" id="KW-0238">DNA-binding</keyword>
<dbReference type="Gene3D" id="3.30.1310.10">
    <property type="entry name" value="Nucleoid-associated protein YbaB-like domain"/>
    <property type="match status" value="1"/>
</dbReference>
<dbReference type="InterPro" id="IPR036894">
    <property type="entry name" value="YbaB-like_sf"/>
</dbReference>
<comment type="similarity">
    <text evidence="2">Belongs to the YbaB/EbfC family.</text>
</comment>